<dbReference type="RefSeq" id="WP_012872211.1">
    <property type="nucleotide sequence ID" value="NC_013523.1"/>
</dbReference>
<reference evidence="3 4" key="2">
    <citation type="journal article" date="2010" name="Stand. Genomic Sci.">
        <title>Complete genome sequence of Desulfohalobium retbaense type strain (HR(100)).</title>
        <authorList>
            <person name="Spring S."/>
            <person name="Nolan M."/>
            <person name="Lapidus A."/>
            <person name="Glavina Del Rio T."/>
            <person name="Copeland A."/>
            <person name="Tice H."/>
            <person name="Cheng J.F."/>
            <person name="Lucas S."/>
            <person name="Land M."/>
            <person name="Chen F."/>
            <person name="Bruce D."/>
            <person name="Goodwin L."/>
            <person name="Pitluck S."/>
            <person name="Ivanova N."/>
            <person name="Mavromatis K."/>
            <person name="Mikhailova N."/>
            <person name="Pati A."/>
            <person name="Chen A."/>
            <person name="Palaniappan K."/>
            <person name="Hauser L."/>
            <person name="Chang Y.J."/>
            <person name="Jeffries C.D."/>
            <person name="Munk C."/>
            <person name="Kiss H."/>
            <person name="Chain P."/>
            <person name="Han C."/>
            <person name="Brettin T."/>
            <person name="Detter J.C."/>
            <person name="Schuler E."/>
            <person name="Goker M."/>
            <person name="Rohde M."/>
            <person name="Bristow J."/>
            <person name="Eisen J.A."/>
            <person name="Markowitz V."/>
            <person name="Hugenholtz P."/>
            <person name="Kyrpides N.C."/>
            <person name="Klenk H.P."/>
        </authorList>
    </citation>
    <scope>NUCLEOTIDE SEQUENCE [LARGE SCALE GENOMIC DNA]</scope>
    <source>
        <strain evidence="4">ATCC 49802 / DSM 20745 / S 6022</strain>
    </source>
</reference>
<evidence type="ECO:0000256" key="2">
    <source>
        <dbReference type="SAM" id="MobiDB-lite"/>
    </source>
</evidence>
<evidence type="ECO:0000313" key="4">
    <source>
        <dbReference type="Proteomes" id="UP000002027"/>
    </source>
</evidence>
<dbReference type="Proteomes" id="UP000002027">
    <property type="component" value="Chromosome 1"/>
</dbReference>
<dbReference type="PANTHER" id="PTHR35024:SF4">
    <property type="entry name" value="POLYMER-FORMING CYTOSKELETAL PROTEIN"/>
    <property type="match status" value="1"/>
</dbReference>
<dbReference type="PANTHER" id="PTHR35024">
    <property type="entry name" value="HYPOTHETICAL CYTOSOLIC PROTEIN"/>
    <property type="match status" value="1"/>
</dbReference>
<dbReference type="KEGG" id="sti:Sthe_1731"/>
<feature type="region of interest" description="Disordered" evidence="2">
    <location>
        <begin position="193"/>
        <end position="216"/>
    </location>
</feature>
<feature type="compositionally biased region" description="Basic and acidic residues" evidence="2">
    <location>
        <begin position="1"/>
        <end position="11"/>
    </location>
</feature>
<feature type="compositionally biased region" description="Low complexity" evidence="2">
    <location>
        <begin position="66"/>
        <end position="90"/>
    </location>
</feature>
<evidence type="ECO:0000256" key="1">
    <source>
        <dbReference type="ARBA" id="ARBA00044755"/>
    </source>
</evidence>
<name>D1C4J8_SPHTD</name>
<reference evidence="4" key="1">
    <citation type="submission" date="2009-11" db="EMBL/GenBank/DDBJ databases">
        <title>The complete chromosome 1 of Sphaerobacter thermophilus DSM 20745.</title>
        <authorList>
            <person name="Lucas S."/>
            <person name="Copeland A."/>
            <person name="Lapidus A."/>
            <person name="Glavina del Rio T."/>
            <person name="Dalin E."/>
            <person name="Tice H."/>
            <person name="Bruce D."/>
            <person name="Goodwin L."/>
            <person name="Pitluck S."/>
            <person name="Kyrpides N."/>
            <person name="Mavromatis K."/>
            <person name="Ivanova N."/>
            <person name="Mikhailova N."/>
            <person name="LaButti K.M."/>
            <person name="Clum A."/>
            <person name="Sun H.I."/>
            <person name="Brettin T."/>
            <person name="Detter J.C."/>
            <person name="Han C."/>
            <person name="Larimer F."/>
            <person name="Land M."/>
            <person name="Hauser L."/>
            <person name="Markowitz V."/>
            <person name="Cheng J.F."/>
            <person name="Hugenholtz P."/>
            <person name="Woyke T."/>
            <person name="Wu D."/>
            <person name="Steenblock K."/>
            <person name="Schneider S."/>
            <person name="Pukall R."/>
            <person name="Goeker M."/>
            <person name="Klenk H.P."/>
            <person name="Eisen J.A."/>
        </authorList>
    </citation>
    <scope>NUCLEOTIDE SEQUENCE [LARGE SCALE GENOMIC DNA]</scope>
    <source>
        <strain evidence="4">ATCC 49802 / DSM 20745 / S 6022</strain>
    </source>
</reference>
<dbReference type="EMBL" id="CP001823">
    <property type="protein sequence ID" value="ACZ39165.1"/>
    <property type="molecule type" value="Genomic_DNA"/>
</dbReference>
<dbReference type="HOGENOM" id="CLU_1276950_0_0_0"/>
<accession>D1C4J8</accession>
<dbReference type="STRING" id="479434.Sthe_1731"/>
<dbReference type="Pfam" id="PF04519">
    <property type="entry name" value="Bactofilin"/>
    <property type="match status" value="1"/>
</dbReference>
<dbReference type="InParanoid" id="D1C4J8"/>
<dbReference type="eggNOG" id="COG1664">
    <property type="taxonomic scope" value="Bacteria"/>
</dbReference>
<evidence type="ECO:0008006" key="5">
    <source>
        <dbReference type="Google" id="ProtNLM"/>
    </source>
</evidence>
<organism evidence="3 4">
    <name type="scientific">Sphaerobacter thermophilus (strain ATCC 49802 / DSM 20745 / KCCM 41009 / NCIMB 13125 / S 6022)</name>
    <dbReference type="NCBI Taxonomy" id="479434"/>
    <lineage>
        <taxon>Bacteria</taxon>
        <taxon>Pseudomonadati</taxon>
        <taxon>Thermomicrobiota</taxon>
        <taxon>Thermomicrobia</taxon>
        <taxon>Sphaerobacterales</taxon>
        <taxon>Sphaerobacterineae</taxon>
        <taxon>Sphaerobacteraceae</taxon>
        <taxon>Sphaerobacter</taxon>
    </lineage>
</organism>
<feature type="compositionally biased region" description="Low complexity" evidence="2">
    <location>
        <begin position="13"/>
        <end position="24"/>
    </location>
</feature>
<proteinExistence type="inferred from homology"/>
<dbReference type="AlphaFoldDB" id="D1C4J8"/>
<protein>
    <recommendedName>
        <fullName evidence="5">Polymer-forming cytoskeletal protein</fullName>
    </recommendedName>
</protein>
<evidence type="ECO:0000313" key="3">
    <source>
        <dbReference type="EMBL" id="ACZ39165.1"/>
    </source>
</evidence>
<keyword evidence="4" id="KW-1185">Reference proteome</keyword>
<comment type="similarity">
    <text evidence="1">Belongs to the bactofilin family.</text>
</comment>
<gene>
    <name evidence="3" type="ordered locus">Sthe_1731</name>
</gene>
<feature type="region of interest" description="Disordered" evidence="2">
    <location>
        <begin position="1"/>
        <end position="91"/>
    </location>
</feature>
<sequence>MIFRKENRSESFQRQISSLRQQLQTETESQTDEFRHSESQDTSQFSASAREGRETADVTIAASRPTDTSGTTQITTATTAGTTPRGTWQTPDTNTSVIAGNAHWNGTLRTEGSLHVHGRAEGELHATHDLYVAEGAQVDAGIFADNVVVAGLVRGTIEARTRLEVLPQGHVSGDVKAPKLVVHEGARLSGKLTMEGTGAVQYSTSSQSTKSRRSGR</sequence>
<dbReference type="InterPro" id="IPR007607">
    <property type="entry name" value="BacA/B"/>
</dbReference>